<comment type="caution">
    <text evidence="1">The sequence shown here is derived from an EMBL/GenBank/DDBJ whole genome shotgun (WGS) entry which is preliminary data.</text>
</comment>
<sequence length="108" mass="11794">MSRRSPFGALLPCPGGCSAISAWFSVGQSQPLRVLSRPAAAPSQLPVVVVTKSCRCGHHSCLPWFSRRRVESRFRGPSGSPEAIQNLNRSKLEESLPLFSPFFGILKL</sequence>
<protein>
    <recommendedName>
        <fullName evidence="3">Secreted protein</fullName>
    </recommendedName>
</protein>
<evidence type="ECO:0000313" key="2">
    <source>
        <dbReference type="Proteomes" id="UP001567538"/>
    </source>
</evidence>
<keyword evidence="2" id="KW-1185">Reference proteome</keyword>
<organism evidence="1 2">
    <name type="scientific">Salvia divinorum</name>
    <name type="common">Maria pastora</name>
    <name type="synonym">Diviner's sage</name>
    <dbReference type="NCBI Taxonomy" id="28513"/>
    <lineage>
        <taxon>Eukaryota</taxon>
        <taxon>Viridiplantae</taxon>
        <taxon>Streptophyta</taxon>
        <taxon>Embryophyta</taxon>
        <taxon>Tracheophyta</taxon>
        <taxon>Spermatophyta</taxon>
        <taxon>Magnoliopsida</taxon>
        <taxon>eudicotyledons</taxon>
        <taxon>Gunneridae</taxon>
        <taxon>Pentapetalae</taxon>
        <taxon>asterids</taxon>
        <taxon>lamiids</taxon>
        <taxon>Lamiales</taxon>
        <taxon>Lamiaceae</taxon>
        <taxon>Nepetoideae</taxon>
        <taxon>Mentheae</taxon>
        <taxon>Salviinae</taxon>
        <taxon>Salvia</taxon>
        <taxon>Salvia subgen. Calosphace</taxon>
    </lineage>
</organism>
<evidence type="ECO:0008006" key="3">
    <source>
        <dbReference type="Google" id="ProtNLM"/>
    </source>
</evidence>
<dbReference type="Proteomes" id="UP001567538">
    <property type="component" value="Unassembled WGS sequence"/>
</dbReference>
<accession>A0ABD1GMK9</accession>
<gene>
    <name evidence="1" type="ORF">AAHA92_21040</name>
</gene>
<name>A0ABD1GMK9_SALDI</name>
<evidence type="ECO:0000313" key="1">
    <source>
        <dbReference type="EMBL" id="KAL1544151.1"/>
    </source>
</evidence>
<dbReference type="EMBL" id="JBEAFC010000008">
    <property type="protein sequence ID" value="KAL1544151.1"/>
    <property type="molecule type" value="Genomic_DNA"/>
</dbReference>
<reference evidence="1 2" key="1">
    <citation type="submission" date="2024-06" db="EMBL/GenBank/DDBJ databases">
        <title>A chromosome level genome sequence of Diviner's sage (Salvia divinorum).</title>
        <authorList>
            <person name="Ford S.A."/>
            <person name="Ro D.-K."/>
            <person name="Ness R.W."/>
            <person name="Phillips M.A."/>
        </authorList>
    </citation>
    <scope>NUCLEOTIDE SEQUENCE [LARGE SCALE GENOMIC DNA]</scope>
    <source>
        <strain evidence="1">SAF-2024a</strain>
        <tissue evidence="1">Leaf</tissue>
    </source>
</reference>
<dbReference type="AlphaFoldDB" id="A0ABD1GMK9"/>
<proteinExistence type="predicted"/>